<accession>X6LBX5</accession>
<evidence type="ECO:0000313" key="2">
    <source>
        <dbReference type="Proteomes" id="UP000023152"/>
    </source>
</evidence>
<name>X6LBX5_RETFI</name>
<sequence length="84" mass="10409">MFKKKKLCVPSKEKLRGRSTQHSKKIKRFIFFYRGKKRLVEKKVGEKRVGKKVEKIWKNFYLRKMKKMTKIKKDYKIKKMKKNI</sequence>
<comment type="caution">
    <text evidence="1">The sequence shown here is derived from an EMBL/GenBank/DDBJ whole genome shotgun (WGS) entry which is preliminary data.</text>
</comment>
<dbReference type="Proteomes" id="UP000023152">
    <property type="component" value="Unassembled WGS sequence"/>
</dbReference>
<protein>
    <submittedName>
        <fullName evidence="1">Uncharacterized protein</fullName>
    </submittedName>
</protein>
<keyword evidence="2" id="KW-1185">Reference proteome</keyword>
<dbReference type="AlphaFoldDB" id="X6LBX5"/>
<dbReference type="EMBL" id="ASPP01045112">
    <property type="protein sequence ID" value="ETN99038.1"/>
    <property type="molecule type" value="Genomic_DNA"/>
</dbReference>
<evidence type="ECO:0000313" key="1">
    <source>
        <dbReference type="EMBL" id="ETN99038.1"/>
    </source>
</evidence>
<reference evidence="1 2" key="1">
    <citation type="journal article" date="2013" name="Curr. Biol.">
        <title>The Genome of the Foraminiferan Reticulomyxa filosa.</title>
        <authorList>
            <person name="Glockner G."/>
            <person name="Hulsmann N."/>
            <person name="Schleicher M."/>
            <person name="Noegel A.A."/>
            <person name="Eichinger L."/>
            <person name="Gallinger C."/>
            <person name="Pawlowski J."/>
            <person name="Sierra R."/>
            <person name="Euteneuer U."/>
            <person name="Pillet L."/>
            <person name="Moustafa A."/>
            <person name="Platzer M."/>
            <person name="Groth M."/>
            <person name="Szafranski K."/>
            <person name="Schliwa M."/>
        </authorList>
    </citation>
    <scope>NUCLEOTIDE SEQUENCE [LARGE SCALE GENOMIC DNA]</scope>
</reference>
<proteinExistence type="predicted"/>
<gene>
    <name evidence="1" type="ORF">RFI_38448</name>
</gene>
<organism evidence="1 2">
    <name type="scientific">Reticulomyxa filosa</name>
    <dbReference type="NCBI Taxonomy" id="46433"/>
    <lineage>
        <taxon>Eukaryota</taxon>
        <taxon>Sar</taxon>
        <taxon>Rhizaria</taxon>
        <taxon>Retaria</taxon>
        <taxon>Foraminifera</taxon>
        <taxon>Monothalamids</taxon>
        <taxon>Reticulomyxidae</taxon>
        <taxon>Reticulomyxa</taxon>
    </lineage>
</organism>